<keyword evidence="2" id="KW-1185">Reference proteome</keyword>
<dbReference type="Proteomes" id="UP001148737">
    <property type="component" value="Unassembled WGS sequence"/>
</dbReference>
<organism evidence="1 2">
    <name type="scientific">Lecanicillium saksenae</name>
    <dbReference type="NCBI Taxonomy" id="468837"/>
    <lineage>
        <taxon>Eukaryota</taxon>
        <taxon>Fungi</taxon>
        <taxon>Dikarya</taxon>
        <taxon>Ascomycota</taxon>
        <taxon>Pezizomycotina</taxon>
        <taxon>Sordariomycetes</taxon>
        <taxon>Hypocreomycetidae</taxon>
        <taxon>Hypocreales</taxon>
        <taxon>Cordycipitaceae</taxon>
        <taxon>Lecanicillium</taxon>
    </lineage>
</organism>
<protein>
    <submittedName>
        <fullName evidence="1">Uncharacterized protein</fullName>
    </submittedName>
</protein>
<sequence length="118" mass="12934">MPLMCPKPHAVTAAAATGTCSSRPVGHAEIKPSRKDDVDGWQIVYMLAREHWGKGLATELAGRIAEYGFKDLGLDKVYASIDAENKASRSVVSKLGFQLIEVRKEEKAEICIYKKTIA</sequence>
<name>A0ACC1QLD8_9HYPO</name>
<comment type="caution">
    <text evidence="1">The sequence shown here is derived from an EMBL/GenBank/DDBJ whole genome shotgun (WGS) entry which is preliminary data.</text>
</comment>
<evidence type="ECO:0000313" key="2">
    <source>
        <dbReference type="Proteomes" id="UP001148737"/>
    </source>
</evidence>
<reference evidence="1" key="1">
    <citation type="submission" date="2022-07" db="EMBL/GenBank/DDBJ databases">
        <title>Genome Sequence of Lecanicillium saksenae.</title>
        <authorList>
            <person name="Buettner E."/>
        </authorList>
    </citation>
    <scope>NUCLEOTIDE SEQUENCE</scope>
    <source>
        <strain evidence="1">VT-O1</strain>
    </source>
</reference>
<proteinExistence type="predicted"/>
<dbReference type="EMBL" id="JANAKD010001182">
    <property type="protein sequence ID" value="KAJ3482376.1"/>
    <property type="molecule type" value="Genomic_DNA"/>
</dbReference>
<accession>A0ACC1QLD8</accession>
<evidence type="ECO:0000313" key="1">
    <source>
        <dbReference type="EMBL" id="KAJ3482376.1"/>
    </source>
</evidence>
<gene>
    <name evidence="1" type="ORF">NLG97_g7587</name>
</gene>